<evidence type="ECO:0000313" key="3">
    <source>
        <dbReference type="EMBL" id="NKY31901.1"/>
    </source>
</evidence>
<organism evidence="3 4">
    <name type="scientific">Nocardia speluncae</name>
    <dbReference type="NCBI Taxonomy" id="419477"/>
    <lineage>
        <taxon>Bacteria</taxon>
        <taxon>Bacillati</taxon>
        <taxon>Actinomycetota</taxon>
        <taxon>Actinomycetes</taxon>
        <taxon>Mycobacteriales</taxon>
        <taxon>Nocardiaceae</taxon>
        <taxon>Nocardia</taxon>
    </lineage>
</organism>
<dbReference type="InterPro" id="IPR032465">
    <property type="entry name" value="ACMSD"/>
</dbReference>
<dbReference type="GO" id="GO:0016831">
    <property type="term" value="F:carboxy-lyase activity"/>
    <property type="evidence" value="ECO:0007669"/>
    <property type="project" value="InterPro"/>
</dbReference>
<evidence type="ECO:0000313" key="4">
    <source>
        <dbReference type="Proteomes" id="UP000565715"/>
    </source>
</evidence>
<name>A0A846X6X0_9NOCA</name>
<dbReference type="Pfam" id="PF04909">
    <property type="entry name" value="Amidohydro_2"/>
    <property type="match status" value="1"/>
</dbReference>
<protein>
    <submittedName>
        <fullName evidence="3">Amidohydrolase</fullName>
    </submittedName>
</protein>
<dbReference type="PANTHER" id="PTHR21240">
    <property type="entry name" value="2-AMINO-3-CARBOXYLMUCONATE-6-SEMIALDEHYDE DECARBOXYLASE"/>
    <property type="match status" value="1"/>
</dbReference>
<comment type="caution">
    <text evidence="3">The sequence shown here is derived from an EMBL/GenBank/DDBJ whole genome shotgun (WGS) entry which is preliminary data.</text>
</comment>
<dbReference type="SUPFAM" id="SSF51556">
    <property type="entry name" value="Metallo-dependent hydrolases"/>
    <property type="match status" value="1"/>
</dbReference>
<dbReference type="Gene3D" id="3.20.20.140">
    <property type="entry name" value="Metal-dependent hydrolases"/>
    <property type="match status" value="1"/>
</dbReference>
<dbReference type="GO" id="GO:0005737">
    <property type="term" value="C:cytoplasm"/>
    <property type="evidence" value="ECO:0007669"/>
    <property type="project" value="TreeGrafter"/>
</dbReference>
<keyword evidence="3" id="KW-0378">Hydrolase</keyword>
<reference evidence="3 4" key="1">
    <citation type="submission" date="2020-04" db="EMBL/GenBank/DDBJ databases">
        <title>MicrobeNet Type strains.</title>
        <authorList>
            <person name="Nicholson A.C."/>
        </authorList>
    </citation>
    <scope>NUCLEOTIDE SEQUENCE [LARGE SCALE GENOMIC DNA]</scope>
    <source>
        <strain evidence="3 4">DSM 45078</strain>
    </source>
</reference>
<dbReference type="AlphaFoldDB" id="A0A846X6X0"/>
<dbReference type="Proteomes" id="UP000565715">
    <property type="component" value="Unassembled WGS sequence"/>
</dbReference>
<feature type="domain" description="Amidohydrolase-related" evidence="2">
    <location>
        <begin position="65"/>
        <end position="369"/>
    </location>
</feature>
<dbReference type="PANTHER" id="PTHR21240:SF28">
    <property type="entry name" value="ISO-OROTATE DECARBOXYLASE (EUROFUNG)"/>
    <property type="match status" value="1"/>
</dbReference>
<sequence length="414" mass="46878">MPMSAHPAESAERYTLISADCHAGADHATYREYLDSRWLGEFDAWRNRYRNPYRDLQDDGRTRNWDSDRRINEQATDGVVAEVIYPNTVPPFFPSAAVMAAPPNSEDFERRLAGIRAHNRWLADWCADAPAQRAGVGQIFLNDVDRAVEDVHWIKENGLRGGILIPNVAPDVKWVKPLYDPVYDPIWRACEELGVPVNSHAGNGLPDYGRYKTAGLLYITEVSFYAQRPLVQFILSGVFERFPNLKFAMSEQGCAWAPRLLRELDLIDHRIKRSGRIGELVYGRDEQLPLRPSEYFRRNCWIGVSMPSAEDMAAREVLGAGKFMWGSDYPHSEGTYPFTRECLRQVMHDLEPGELRQMLACNAADLYDFDLDALAPLADQYGPTVAEVGQPLTELPDDPNDVLLRETFAAAVRA</sequence>
<dbReference type="GO" id="GO:0016787">
    <property type="term" value="F:hydrolase activity"/>
    <property type="evidence" value="ECO:0007669"/>
    <property type="project" value="UniProtKB-KW"/>
</dbReference>
<evidence type="ECO:0000256" key="1">
    <source>
        <dbReference type="ARBA" id="ARBA00023239"/>
    </source>
</evidence>
<gene>
    <name evidence="3" type="ORF">HGA13_02260</name>
</gene>
<keyword evidence="1" id="KW-0456">Lyase</keyword>
<accession>A0A846X6X0</accession>
<dbReference type="InterPro" id="IPR006680">
    <property type="entry name" value="Amidohydro-rel"/>
</dbReference>
<keyword evidence="4" id="KW-1185">Reference proteome</keyword>
<proteinExistence type="predicted"/>
<evidence type="ECO:0000259" key="2">
    <source>
        <dbReference type="Pfam" id="PF04909"/>
    </source>
</evidence>
<dbReference type="EMBL" id="JAAXOO010000001">
    <property type="protein sequence ID" value="NKY31901.1"/>
    <property type="molecule type" value="Genomic_DNA"/>
</dbReference>
<dbReference type="InterPro" id="IPR032466">
    <property type="entry name" value="Metal_Hydrolase"/>
</dbReference>
<dbReference type="GO" id="GO:0019748">
    <property type="term" value="P:secondary metabolic process"/>
    <property type="evidence" value="ECO:0007669"/>
    <property type="project" value="TreeGrafter"/>
</dbReference>